<organism evidence="3 4">
    <name type="scientific">Metabacillus idriensis</name>
    <dbReference type="NCBI Taxonomy" id="324768"/>
    <lineage>
        <taxon>Bacteria</taxon>
        <taxon>Bacillati</taxon>
        <taxon>Bacillota</taxon>
        <taxon>Bacilli</taxon>
        <taxon>Bacillales</taxon>
        <taxon>Bacillaceae</taxon>
        <taxon>Metabacillus</taxon>
    </lineage>
</organism>
<keyword evidence="2" id="KW-0732">Signal</keyword>
<evidence type="ECO:0000256" key="2">
    <source>
        <dbReference type="SAM" id="SignalP"/>
    </source>
</evidence>
<reference evidence="3 4" key="1">
    <citation type="submission" date="2019-11" db="EMBL/GenBank/DDBJ databases">
        <title>Bacillus idriensis genome.</title>
        <authorList>
            <person name="Konopka E.N."/>
            <person name="Newman J.D."/>
        </authorList>
    </citation>
    <scope>NUCLEOTIDE SEQUENCE [LARGE SCALE GENOMIC DNA]</scope>
    <source>
        <strain evidence="3 4">DSM 19097</strain>
    </source>
</reference>
<protein>
    <recommendedName>
        <fullName evidence="5">TrbC/VirB2 family protein</fullName>
    </recommendedName>
</protein>
<name>A0A6I2M9R9_9BACI</name>
<keyword evidence="1" id="KW-0812">Transmembrane</keyword>
<gene>
    <name evidence="3" type="ORF">GJU41_12870</name>
</gene>
<accession>A0A6I2M9R9</accession>
<dbReference type="AlphaFoldDB" id="A0A6I2M9R9"/>
<evidence type="ECO:0008006" key="5">
    <source>
        <dbReference type="Google" id="ProtNLM"/>
    </source>
</evidence>
<evidence type="ECO:0000313" key="4">
    <source>
        <dbReference type="Proteomes" id="UP000441585"/>
    </source>
</evidence>
<dbReference type="EMBL" id="WKKF01000002">
    <property type="protein sequence ID" value="MRX54868.1"/>
    <property type="molecule type" value="Genomic_DNA"/>
</dbReference>
<sequence length="145" mass="15488">MAKMQSMSIGEFMSGDYKKKKKTKKSLRLAASSIFPLALFPAIASANGPTVPVSAYPESIPVGASEWMSEKALETLAHALDPLVDLMVALSFPIASVIIIGGCFFFMLGKPERAWSSIQNAGLGYVLIQIMPLLLNVLKEVGGAI</sequence>
<evidence type="ECO:0000256" key="1">
    <source>
        <dbReference type="SAM" id="Phobius"/>
    </source>
</evidence>
<feature type="signal peptide" evidence="2">
    <location>
        <begin position="1"/>
        <end position="46"/>
    </location>
</feature>
<keyword evidence="1" id="KW-0472">Membrane</keyword>
<keyword evidence="4" id="KW-1185">Reference proteome</keyword>
<feature type="chain" id="PRO_5026005197" description="TrbC/VirB2 family protein" evidence="2">
    <location>
        <begin position="47"/>
        <end position="145"/>
    </location>
</feature>
<feature type="transmembrane region" description="Helical" evidence="1">
    <location>
        <begin position="120"/>
        <end position="138"/>
    </location>
</feature>
<keyword evidence="1" id="KW-1133">Transmembrane helix</keyword>
<dbReference type="Proteomes" id="UP000441585">
    <property type="component" value="Unassembled WGS sequence"/>
</dbReference>
<comment type="caution">
    <text evidence="3">The sequence shown here is derived from an EMBL/GenBank/DDBJ whole genome shotgun (WGS) entry which is preliminary data.</text>
</comment>
<evidence type="ECO:0000313" key="3">
    <source>
        <dbReference type="EMBL" id="MRX54868.1"/>
    </source>
</evidence>
<feature type="transmembrane region" description="Helical" evidence="1">
    <location>
        <begin position="86"/>
        <end position="108"/>
    </location>
</feature>
<dbReference type="RefSeq" id="WP_154318819.1">
    <property type="nucleotide sequence ID" value="NZ_CAJGAA010000002.1"/>
</dbReference>
<proteinExistence type="predicted"/>